<sequence>MMPTKEEIDAILPFLDRFEAAGFSVGSWKMSEGQFPQFSFEEVVLEFHQALYDNGWVTPAFDWIEWQHSAQEFVESSKKIENADATTIQKLLTTHCRADRFCEGHLASMLENGHVVALLRRLKAIRSRMK</sequence>
<organism evidence="1 2">
    <name type="scientific">Fimbriiglobus ruber</name>
    <dbReference type="NCBI Taxonomy" id="1908690"/>
    <lineage>
        <taxon>Bacteria</taxon>
        <taxon>Pseudomonadati</taxon>
        <taxon>Planctomycetota</taxon>
        <taxon>Planctomycetia</taxon>
        <taxon>Gemmatales</taxon>
        <taxon>Gemmataceae</taxon>
        <taxon>Fimbriiglobus</taxon>
    </lineage>
</organism>
<name>A0A225DVU2_9BACT</name>
<dbReference type="RefSeq" id="WP_088253227.1">
    <property type="nucleotide sequence ID" value="NZ_NIDE01000002.1"/>
</dbReference>
<dbReference type="OrthoDB" id="274807at2"/>
<evidence type="ECO:0000313" key="2">
    <source>
        <dbReference type="Proteomes" id="UP000214646"/>
    </source>
</evidence>
<keyword evidence="2" id="KW-1185">Reference proteome</keyword>
<proteinExistence type="predicted"/>
<dbReference type="EMBL" id="NIDE01000002">
    <property type="protein sequence ID" value="OWK45501.1"/>
    <property type="molecule type" value="Genomic_DNA"/>
</dbReference>
<accession>A0A225DVU2</accession>
<dbReference type="AlphaFoldDB" id="A0A225DVU2"/>
<evidence type="ECO:0000313" key="1">
    <source>
        <dbReference type="EMBL" id="OWK45501.1"/>
    </source>
</evidence>
<dbReference type="Proteomes" id="UP000214646">
    <property type="component" value="Unassembled WGS sequence"/>
</dbReference>
<reference evidence="2" key="1">
    <citation type="submission" date="2017-06" db="EMBL/GenBank/DDBJ databases">
        <title>Genome analysis of Fimbriiglobus ruber SP5, the first member of the order Planctomycetales with confirmed chitinolytic capability.</title>
        <authorList>
            <person name="Ravin N.V."/>
            <person name="Rakitin A.L."/>
            <person name="Ivanova A.A."/>
            <person name="Beletsky A.V."/>
            <person name="Kulichevskaya I.S."/>
            <person name="Mardanov A.V."/>
            <person name="Dedysh S.N."/>
        </authorList>
    </citation>
    <scope>NUCLEOTIDE SEQUENCE [LARGE SCALE GENOMIC DNA]</scope>
    <source>
        <strain evidence="2">SP5</strain>
    </source>
</reference>
<protein>
    <submittedName>
        <fullName evidence="1">Uncharacterized protein</fullName>
    </submittedName>
</protein>
<comment type="caution">
    <text evidence="1">The sequence shown here is derived from an EMBL/GenBank/DDBJ whole genome shotgun (WGS) entry which is preliminary data.</text>
</comment>
<gene>
    <name evidence="1" type="ORF">FRUB_01832</name>
</gene>
<dbReference type="InterPro" id="IPR045425">
    <property type="entry name" value="DUF6508"/>
</dbReference>
<dbReference type="Pfam" id="PF20118">
    <property type="entry name" value="DUF6508"/>
    <property type="match status" value="1"/>
</dbReference>